<dbReference type="AlphaFoldDB" id="A0A0C9TLW6"/>
<dbReference type="Proteomes" id="UP000053647">
    <property type="component" value="Unassembled WGS sequence"/>
</dbReference>
<dbReference type="Pfam" id="PF20231">
    <property type="entry name" value="DUF6589"/>
    <property type="match status" value="1"/>
</dbReference>
<proteinExistence type="predicted"/>
<dbReference type="HOGENOM" id="CLU_006728_0_0_1"/>
<protein>
    <recommendedName>
        <fullName evidence="2">DUF6589 domain-containing protein</fullName>
    </recommendedName>
</protein>
<dbReference type="EMBL" id="KN819376">
    <property type="protein sequence ID" value="KIJ11608.1"/>
    <property type="molecule type" value="Genomic_DNA"/>
</dbReference>
<reference evidence="3 4" key="1">
    <citation type="submission" date="2014-06" db="EMBL/GenBank/DDBJ databases">
        <authorList>
            <consortium name="DOE Joint Genome Institute"/>
            <person name="Kuo A."/>
            <person name="Kohler A."/>
            <person name="Nagy L.G."/>
            <person name="Floudas D."/>
            <person name="Copeland A."/>
            <person name="Barry K.W."/>
            <person name="Cichocki N."/>
            <person name="Veneault-Fourrey C."/>
            <person name="LaButti K."/>
            <person name="Lindquist E.A."/>
            <person name="Lipzen A."/>
            <person name="Lundell T."/>
            <person name="Morin E."/>
            <person name="Murat C."/>
            <person name="Sun H."/>
            <person name="Tunlid A."/>
            <person name="Henrissat B."/>
            <person name="Grigoriev I.V."/>
            <person name="Hibbett D.S."/>
            <person name="Martin F."/>
            <person name="Nordberg H.P."/>
            <person name="Cantor M.N."/>
            <person name="Hua S.X."/>
        </authorList>
    </citation>
    <scope>NUCLEOTIDE SEQUENCE [LARGE SCALE GENOMIC DNA]</scope>
    <source>
        <strain evidence="3 4">ATCC 200175</strain>
    </source>
</reference>
<feature type="compositionally biased region" description="Polar residues" evidence="1">
    <location>
        <begin position="386"/>
        <end position="396"/>
    </location>
</feature>
<accession>A0A0C9TLW6</accession>
<gene>
    <name evidence="3" type="ORF">PAXINDRAFT_157256</name>
</gene>
<feature type="domain" description="DUF6589" evidence="2">
    <location>
        <begin position="247"/>
        <end position="557"/>
    </location>
</feature>
<name>A0A0C9TLW6_PAXIN</name>
<evidence type="ECO:0000313" key="3">
    <source>
        <dbReference type="EMBL" id="KIJ11608.1"/>
    </source>
</evidence>
<dbReference type="InterPro" id="IPR046496">
    <property type="entry name" value="DUF6589"/>
</dbReference>
<organism evidence="3 4">
    <name type="scientific">Paxillus involutus ATCC 200175</name>
    <dbReference type="NCBI Taxonomy" id="664439"/>
    <lineage>
        <taxon>Eukaryota</taxon>
        <taxon>Fungi</taxon>
        <taxon>Dikarya</taxon>
        <taxon>Basidiomycota</taxon>
        <taxon>Agaricomycotina</taxon>
        <taxon>Agaricomycetes</taxon>
        <taxon>Agaricomycetidae</taxon>
        <taxon>Boletales</taxon>
        <taxon>Paxilineae</taxon>
        <taxon>Paxillaceae</taxon>
        <taxon>Paxillus</taxon>
    </lineage>
</organism>
<keyword evidence="4" id="KW-1185">Reference proteome</keyword>
<dbReference type="OrthoDB" id="2689574at2759"/>
<feature type="region of interest" description="Disordered" evidence="1">
    <location>
        <begin position="376"/>
        <end position="409"/>
    </location>
</feature>
<sequence>MIPSDNTEIAIIKIDDILRTIQDANWTLNKFLFHLFALEDAQGQELKRGKQHQQMLVALLNGSAKPAIARDPQNWMGRFMSGVPVKEINHTRPALITWAVNEVTALVQKEASIMGGKDGGLQICARKAPATTKRNHGPSITWEAINSFSFASLQALAEQNAPITWHLISSYWIPEFETSTLVVPTALQFLPIYTMVIHLGHSLSCASTYAAPETMSSEKQDKLKTAAHPNSEWHFWVVGDNVQTYTKMYEPRILIMSGDGKTFDQLLWLKRYLIVHEGDLESLWCLMPMLELWHTKWTELSRLVRHHWGGENFMHNTTTLGCMANHASCPTPANLRKVDFYNGAHLVNLVLNANLLNCWEPTSVHRTLLTYDPDHPDRVPRGTPWPQMNSTMSDTSPQHDEEPVMEVDDDSLADPDTFSVRSADDDTERDEALANSTLFVCSAIWWCEVCRAIAVGDLGRVWEILKLWIFTFAGGGNPNYTQYLLKLYCNIRWEFLSLLKTAILNNWLVNPHSVIELFIELDLLQEHSNFWLEAMAQHKGKEFNEPAYRKVLAPNVTLKDTYEPCNKLCKVDINRCHPGRDLGFKVKDNFESGDDIIDELGNNAVEKDIDSVPDREDLQAPVSPMFIAGGYLRTTDHAQQAQGVSVEDDTDVVESGLDKNLKRHACGP</sequence>
<evidence type="ECO:0000313" key="4">
    <source>
        <dbReference type="Proteomes" id="UP000053647"/>
    </source>
</evidence>
<evidence type="ECO:0000256" key="1">
    <source>
        <dbReference type="SAM" id="MobiDB-lite"/>
    </source>
</evidence>
<reference evidence="4" key="2">
    <citation type="submission" date="2015-01" db="EMBL/GenBank/DDBJ databases">
        <title>Evolutionary Origins and Diversification of the Mycorrhizal Mutualists.</title>
        <authorList>
            <consortium name="DOE Joint Genome Institute"/>
            <consortium name="Mycorrhizal Genomics Consortium"/>
            <person name="Kohler A."/>
            <person name="Kuo A."/>
            <person name="Nagy L.G."/>
            <person name="Floudas D."/>
            <person name="Copeland A."/>
            <person name="Barry K.W."/>
            <person name="Cichocki N."/>
            <person name="Veneault-Fourrey C."/>
            <person name="LaButti K."/>
            <person name="Lindquist E.A."/>
            <person name="Lipzen A."/>
            <person name="Lundell T."/>
            <person name="Morin E."/>
            <person name="Murat C."/>
            <person name="Riley R."/>
            <person name="Ohm R."/>
            <person name="Sun H."/>
            <person name="Tunlid A."/>
            <person name="Henrissat B."/>
            <person name="Grigoriev I.V."/>
            <person name="Hibbett D.S."/>
            <person name="Martin F."/>
        </authorList>
    </citation>
    <scope>NUCLEOTIDE SEQUENCE [LARGE SCALE GENOMIC DNA]</scope>
    <source>
        <strain evidence="4">ATCC 200175</strain>
    </source>
</reference>
<evidence type="ECO:0000259" key="2">
    <source>
        <dbReference type="Pfam" id="PF20231"/>
    </source>
</evidence>